<evidence type="ECO:0000256" key="8">
    <source>
        <dbReference type="ARBA" id="ARBA00022729"/>
    </source>
</evidence>
<keyword evidence="6 16" id="KW-0812">Transmembrane</keyword>
<name>A0A2P6P695_ROSCH</name>
<comment type="subcellular location">
    <subcellularLocation>
        <location evidence="2">Membrane</location>
        <topology evidence="2">Single-pass membrane protein</topology>
    </subcellularLocation>
</comment>
<dbReference type="PANTHER" id="PTHR46279">
    <property type="entry name" value="RING/U-BOX SUPERFAMILY PROTEIN"/>
    <property type="match status" value="1"/>
</dbReference>
<keyword evidence="8 17" id="KW-0732">Signal</keyword>
<evidence type="ECO:0000256" key="6">
    <source>
        <dbReference type="ARBA" id="ARBA00022692"/>
    </source>
</evidence>
<dbReference type="Pfam" id="PF13639">
    <property type="entry name" value="zf-RING_2"/>
    <property type="match status" value="1"/>
</dbReference>
<accession>A0A2P6P695</accession>
<dbReference type="GO" id="GO:0008270">
    <property type="term" value="F:zinc ion binding"/>
    <property type="evidence" value="ECO:0007669"/>
    <property type="project" value="UniProtKB-KW"/>
</dbReference>
<feature type="chain" id="PRO_5015189180" description="RING-type E3 ubiquitin transferase" evidence="17">
    <location>
        <begin position="25"/>
        <end position="382"/>
    </location>
</feature>
<dbReference type="AlphaFoldDB" id="A0A2P6P695"/>
<feature type="signal peptide" evidence="17">
    <location>
        <begin position="1"/>
        <end position="24"/>
    </location>
</feature>
<dbReference type="GO" id="GO:0016020">
    <property type="term" value="C:membrane"/>
    <property type="evidence" value="ECO:0007669"/>
    <property type="project" value="UniProtKB-SubCell"/>
</dbReference>
<comment type="pathway">
    <text evidence="3">Protein modification; protein ubiquitination.</text>
</comment>
<keyword evidence="12 16" id="KW-1133">Transmembrane helix</keyword>
<evidence type="ECO:0000259" key="18">
    <source>
        <dbReference type="PROSITE" id="PS50089"/>
    </source>
</evidence>
<evidence type="ECO:0000256" key="3">
    <source>
        <dbReference type="ARBA" id="ARBA00004906"/>
    </source>
</evidence>
<dbReference type="InterPro" id="IPR013083">
    <property type="entry name" value="Znf_RING/FYVE/PHD"/>
</dbReference>
<keyword evidence="5" id="KW-0808">Transferase</keyword>
<evidence type="ECO:0000256" key="14">
    <source>
        <dbReference type="ARBA" id="ARBA00024209"/>
    </source>
</evidence>
<evidence type="ECO:0000256" key="1">
    <source>
        <dbReference type="ARBA" id="ARBA00000900"/>
    </source>
</evidence>
<evidence type="ECO:0000256" key="13">
    <source>
        <dbReference type="ARBA" id="ARBA00023136"/>
    </source>
</evidence>
<evidence type="ECO:0000256" key="9">
    <source>
        <dbReference type="ARBA" id="ARBA00022771"/>
    </source>
</evidence>
<dbReference type="PROSITE" id="PS50089">
    <property type="entry name" value="ZF_RING_2"/>
    <property type="match status" value="1"/>
</dbReference>
<dbReference type="CDD" id="cd16461">
    <property type="entry name" value="RING-H2_EL5-like"/>
    <property type="match status" value="1"/>
</dbReference>
<dbReference type="EMBL" id="PDCK01000045">
    <property type="protein sequence ID" value="PRQ17424.1"/>
    <property type="molecule type" value="Genomic_DNA"/>
</dbReference>
<feature type="transmembrane region" description="Helical" evidence="16">
    <location>
        <begin position="235"/>
        <end position="256"/>
    </location>
</feature>
<feature type="domain" description="RING-type" evidence="18">
    <location>
        <begin position="316"/>
        <end position="358"/>
    </location>
</feature>
<organism evidence="19 20">
    <name type="scientific">Rosa chinensis</name>
    <name type="common">China rose</name>
    <dbReference type="NCBI Taxonomy" id="74649"/>
    <lineage>
        <taxon>Eukaryota</taxon>
        <taxon>Viridiplantae</taxon>
        <taxon>Streptophyta</taxon>
        <taxon>Embryophyta</taxon>
        <taxon>Tracheophyta</taxon>
        <taxon>Spermatophyta</taxon>
        <taxon>Magnoliopsida</taxon>
        <taxon>eudicotyledons</taxon>
        <taxon>Gunneridae</taxon>
        <taxon>Pentapetalae</taxon>
        <taxon>rosids</taxon>
        <taxon>fabids</taxon>
        <taxon>Rosales</taxon>
        <taxon>Rosaceae</taxon>
        <taxon>Rosoideae</taxon>
        <taxon>Rosoideae incertae sedis</taxon>
        <taxon>Rosa</taxon>
    </lineage>
</organism>
<dbReference type="Gramene" id="PRQ17424">
    <property type="protein sequence ID" value="PRQ17424"/>
    <property type="gene ID" value="RchiOBHm_Chr7g0194841"/>
</dbReference>
<dbReference type="InterPro" id="IPR046948">
    <property type="entry name" value="ATL20-22-like"/>
</dbReference>
<evidence type="ECO:0000256" key="4">
    <source>
        <dbReference type="ARBA" id="ARBA00012483"/>
    </source>
</evidence>
<sequence length="382" mass="42311">MATIITLLLLFFSFFFFFLPHIAATTCGASACAASGPSVRFPFRLTDRQQTGCGYSGKFGVSCNGHKQTILNLPSSGNFTVESISYKDQLVWINDLDNCIFKRFLDKDFSLIGSPFQYALDLQEYTFYKCSPQLVPLWSPISCLSSDNSEVIGVASWSTLSRSPSPYCDVITRALVPAKSYELGNSDFGVGLTWKEPDCRSCEASGKVCGFQNGSQSKIHCSSTLSYGLSKATKYGIAIGVLIPGLLSITCCALYVSAPRRDHGRIQESTTELSGTVTNRQPQVFIAGLDGQTIESYPKTQLSERLELPDPNDKTCPICLGEYQPKETLRTIPECNHYFHANYIDEWLRKNPTCPLCRNLPGLCRNPLEVSSVRPRDDYAIY</sequence>
<evidence type="ECO:0000256" key="16">
    <source>
        <dbReference type="SAM" id="Phobius"/>
    </source>
</evidence>
<dbReference type="SMART" id="SM00184">
    <property type="entry name" value="RING"/>
    <property type="match status" value="1"/>
</dbReference>
<keyword evidence="10" id="KW-0833">Ubl conjugation pathway</keyword>
<reference evidence="19 20" key="1">
    <citation type="journal article" date="2018" name="Nat. Genet.">
        <title>The Rosa genome provides new insights in the design of modern roses.</title>
        <authorList>
            <person name="Bendahmane M."/>
        </authorList>
    </citation>
    <scope>NUCLEOTIDE SEQUENCE [LARGE SCALE GENOMIC DNA]</scope>
    <source>
        <strain evidence="20">cv. Old Blush</strain>
    </source>
</reference>
<dbReference type="PANTHER" id="PTHR46279:SF31">
    <property type="entry name" value="RING-H2 FINGER PROTEIN ATL20-LIKE ISOFORM X1"/>
    <property type="match status" value="1"/>
</dbReference>
<evidence type="ECO:0000256" key="12">
    <source>
        <dbReference type="ARBA" id="ARBA00022989"/>
    </source>
</evidence>
<comment type="caution">
    <text evidence="19">The sequence shown here is derived from an EMBL/GenBank/DDBJ whole genome shotgun (WGS) entry which is preliminary data.</text>
</comment>
<keyword evidence="9 15" id="KW-0863">Zinc-finger</keyword>
<evidence type="ECO:0000256" key="2">
    <source>
        <dbReference type="ARBA" id="ARBA00004167"/>
    </source>
</evidence>
<dbReference type="InterPro" id="IPR001841">
    <property type="entry name" value="Znf_RING"/>
</dbReference>
<dbReference type="EC" id="2.3.2.27" evidence="4"/>
<dbReference type="GO" id="GO:0061630">
    <property type="term" value="F:ubiquitin protein ligase activity"/>
    <property type="evidence" value="ECO:0007669"/>
    <property type="project" value="UniProtKB-EC"/>
</dbReference>
<evidence type="ECO:0000256" key="11">
    <source>
        <dbReference type="ARBA" id="ARBA00022833"/>
    </source>
</evidence>
<dbReference type="Gene3D" id="3.30.40.10">
    <property type="entry name" value="Zinc/RING finger domain, C3HC4 (zinc finger)"/>
    <property type="match status" value="1"/>
</dbReference>
<evidence type="ECO:0000256" key="17">
    <source>
        <dbReference type="SAM" id="SignalP"/>
    </source>
</evidence>
<gene>
    <name evidence="19" type="ORF">RchiOBHm_Chr7g0194841</name>
</gene>
<keyword evidence="11" id="KW-0862">Zinc</keyword>
<dbReference type="Proteomes" id="UP000238479">
    <property type="component" value="Chromosome 7"/>
</dbReference>
<comment type="similarity">
    <text evidence="14">Belongs to the RING-type zinc finger family. ATL subfamily.</text>
</comment>
<evidence type="ECO:0000256" key="15">
    <source>
        <dbReference type="PROSITE-ProRule" id="PRU00175"/>
    </source>
</evidence>
<dbReference type="Pfam" id="PF13947">
    <property type="entry name" value="GUB_WAK_bind"/>
    <property type="match status" value="1"/>
</dbReference>
<dbReference type="GO" id="GO:0030247">
    <property type="term" value="F:polysaccharide binding"/>
    <property type="evidence" value="ECO:0007669"/>
    <property type="project" value="InterPro"/>
</dbReference>
<keyword evidence="13 16" id="KW-0472">Membrane</keyword>
<evidence type="ECO:0000313" key="19">
    <source>
        <dbReference type="EMBL" id="PRQ17424.1"/>
    </source>
</evidence>
<dbReference type="SUPFAM" id="SSF57850">
    <property type="entry name" value="RING/U-box"/>
    <property type="match status" value="1"/>
</dbReference>
<proteinExistence type="inferred from homology"/>
<comment type="catalytic activity">
    <reaction evidence="1">
        <text>S-ubiquitinyl-[E2 ubiquitin-conjugating enzyme]-L-cysteine + [acceptor protein]-L-lysine = [E2 ubiquitin-conjugating enzyme]-L-cysteine + N(6)-ubiquitinyl-[acceptor protein]-L-lysine.</text>
        <dbReference type="EC" id="2.3.2.27"/>
    </reaction>
</comment>
<evidence type="ECO:0000256" key="7">
    <source>
        <dbReference type="ARBA" id="ARBA00022723"/>
    </source>
</evidence>
<dbReference type="OMA" id="VICISRM"/>
<protein>
    <recommendedName>
        <fullName evidence="4">RING-type E3 ubiquitin transferase</fullName>
        <ecNumber evidence="4">2.3.2.27</ecNumber>
    </recommendedName>
</protein>
<evidence type="ECO:0000313" key="20">
    <source>
        <dbReference type="Proteomes" id="UP000238479"/>
    </source>
</evidence>
<keyword evidence="7" id="KW-0479">Metal-binding</keyword>
<evidence type="ECO:0000256" key="5">
    <source>
        <dbReference type="ARBA" id="ARBA00022679"/>
    </source>
</evidence>
<keyword evidence="20" id="KW-1185">Reference proteome</keyword>
<dbReference type="InterPro" id="IPR025287">
    <property type="entry name" value="WAK_GUB"/>
</dbReference>
<evidence type="ECO:0000256" key="10">
    <source>
        <dbReference type="ARBA" id="ARBA00022786"/>
    </source>
</evidence>